<dbReference type="Proteomes" id="UP001446871">
    <property type="component" value="Unassembled WGS sequence"/>
</dbReference>
<proteinExistence type="predicted"/>
<feature type="region of interest" description="Disordered" evidence="1">
    <location>
        <begin position="84"/>
        <end position="107"/>
    </location>
</feature>
<organism evidence="2 3">
    <name type="scientific">Apiospora saccharicola</name>
    <dbReference type="NCBI Taxonomy" id="335842"/>
    <lineage>
        <taxon>Eukaryota</taxon>
        <taxon>Fungi</taxon>
        <taxon>Dikarya</taxon>
        <taxon>Ascomycota</taxon>
        <taxon>Pezizomycotina</taxon>
        <taxon>Sordariomycetes</taxon>
        <taxon>Xylariomycetidae</taxon>
        <taxon>Amphisphaeriales</taxon>
        <taxon>Apiosporaceae</taxon>
        <taxon>Apiospora</taxon>
    </lineage>
</organism>
<evidence type="ECO:0000256" key="1">
    <source>
        <dbReference type="SAM" id="MobiDB-lite"/>
    </source>
</evidence>
<reference evidence="2 3" key="1">
    <citation type="submission" date="2023-01" db="EMBL/GenBank/DDBJ databases">
        <title>Analysis of 21 Apiospora genomes using comparative genomics revels a genus with tremendous synthesis potential of carbohydrate active enzymes and secondary metabolites.</title>
        <authorList>
            <person name="Sorensen T."/>
        </authorList>
    </citation>
    <scope>NUCLEOTIDE SEQUENCE [LARGE SCALE GENOMIC DNA]</scope>
    <source>
        <strain evidence="2 3">CBS 83171</strain>
    </source>
</reference>
<evidence type="ECO:0000313" key="3">
    <source>
        <dbReference type="Proteomes" id="UP001446871"/>
    </source>
</evidence>
<keyword evidence="3" id="KW-1185">Reference proteome</keyword>
<feature type="region of interest" description="Disordered" evidence="1">
    <location>
        <begin position="1"/>
        <end position="35"/>
    </location>
</feature>
<accession>A0ABR1WGT7</accession>
<evidence type="ECO:0000313" key="2">
    <source>
        <dbReference type="EMBL" id="KAK8081379.1"/>
    </source>
</evidence>
<name>A0ABR1WGT7_9PEZI</name>
<gene>
    <name evidence="2" type="ORF">PG996_000160</name>
</gene>
<comment type="caution">
    <text evidence="2">The sequence shown here is derived from an EMBL/GenBank/DDBJ whole genome shotgun (WGS) entry which is preliminary data.</text>
</comment>
<sequence length="107" mass="11511">MKQLGKPGLIPKRIRKQGWEVPDTASTNRSGLSDASADELMEKYVNPGLAGAIGPDGRKKHSNAIKDMACLAYHRYGRNAIERGKEMKGRGANGPARTPGRVAVPKS</sequence>
<feature type="compositionally biased region" description="Polar residues" evidence="1">
    <location>
        <begin position="24"/>
        <end position="33"/>
    </location>
</feature>
<protein>
    <submittedName>
        <fullName evidence="2">Uncharacterized protein</fullName>
    </submittedName>
</protein>
<dbReference type="EMBL" id="JAQQWM010000001">
    <property type="protein sequence ID" value="KAK8081379.1"/>
    <property type="molecule type" value="Genomic_DNA"/>
</dbReference>